<dbReference type="OrthoDB" id="103167at2759"/>
<dbReference type="EMBL" id="QXFV01000383">
    <property type="protein sequence ID" value="KAE9039218.1"/>
    <property type="molecule type" value="Genomic_DNA"/>
</dbReference>
<evidence type="ECO:0000313" key="6">
    <source>
        <dbReference type="Proteomes" id="UP000434957"/>
    </source>
</evidence>
<keyword evidence="6" id="KW-1185">Reference proteome</keyword>
<name>A0A6A3NC92_9STRA</name>
<feature type="region of interest" description="Disordered" evidence="1">
    <location>
        <begin position="223"/>
        <end position="248"/>
    </location>
</feature>
<evidence type="ECO:0000256" key="1">
    <source>
        <dbReference type="SAM" id="MobiDB-lite"/>
    </source>
</evidence>
<protein>
    <submittedName>
        <fullName evidence="3">Uncharacterized protein</fullName>
    </submittedName>
</protein>
<feature type="compositionally biased region" description="Basic and acidic residues" evidence="1">
    <location>
        <begin position="276"/>
        <end position="285"/>
    </location>
</feature>
<comment type="caution">
    <text evidence="3">The sequence shown here is derived from an EMBL/GenBank/DDBJ whole genome shotgun (WGS) entry which is preliminary data.</text>
</comment>
<reference evidence="5 7" key="1">
    <citation type="submission" date="2018-09" db="EMBL/GenBank/DDBJ databases">
        <title>Genomic investigation of the strawberry pathogen Phytophthora fragariae indicates pathogenicity is determined by transcriptional variation in three key races.</title>
        <authorList>
            <person name="Adams T.M."/>
            <person name="Armitage A.D."/>
            <person name="Sobczyk M.K."/>
            <person name="Bates H.J."/>
            <person name="Dunwell J.M."/>
            <person name="Nellist C.F."/>
            <person name="Harrison R.J."/>
        </authorList>
    </citation>
    <scope>NUCLEOTIDE SEQUENCE [LARGE SCALE GENOMIC DNA]</scope>
    <source>
        <strain evidence="3 5">SCRP249</strain>
        <strain evidence="2 7">SCRP324</strain>
        <strain evidence="4 6">SCRP333</strain>
    </source>
</reference>
<organism evidence="3 5">
    <name type="scientific">Phytophthora rubi</name>
    <dbReference type="NCBI Taxonomy" id="129364"/>
    <lineage>
        <taxon>Eukaryota</taxon>
        <taxon>Sar</taxon>
        <taxon>Stramenopiles</taxon>
        <taxon>Oomycota</taxon>
        <taxon>Peronosporomycetes</taxon>
        <taxon>Peronosporales</taxon>
        <taxon>Peronosporaceae</taxon>
        <taxon>Phytophthora</taxon>
    </lineage>
</organism>
<dbReference type="EMBL" id="QXFU01000496">
    <property type="protein sequence ID" value="KAE9032130.1"/>
    <property type="molecule type" value="Genomic_DNA"/>
</dbReference>
<sequence length="297" mass="33817">MIADISREALLEWLKLRKEYVAMTEARCKVGNEDVTGVLRSVRDSFDEDLLETMCETRWDVEMKDDFLMAHIKAITGSFMNRELPDIDDLFRDELKFDLTISDVEARVTAYFHLANEIIKRNGVSDLFSGEDGVKRKCKVLVNSIPGPLKKKVKNELAYRSGEAKGSVRKLYTIISNLALELEKETRAMKQVKTKMIKTAKPFNTRGSMKVQGKKSTTITAAAAAGTKRSTGAPPRGDDQRNVARPSRPKKCFHCDGEHDFLNCPTATEADKRAIREKRRAEYHSRQQTGYQQRKRH</sequence>
<feature type="compositionally biased region" description="Low complexity" evidence="1">
    <location>
        <begin position="223"/>
        <end position="233"/>
    </location>
</feature>
<dbReference type="Proteomes" id="UP000435112">
    <property type="component" value="Unassembled WGS sequence"/>
</dbReference>
<proteinExistence type="predicted"/>
<dbReference type="AlphaFoldDB" id="A0A6A3NC92"/>
<feature type="region of interest" description="Disordered" evidence="1">
    <location>
        <begin position="276"/>
        <end position="297"/>
    </location>
</feature>
<accession>A0A6A3NC92</accession>
<evidence type="ECO:0000313" key="4">
    <source>
        <dbReference type="EMBL" id="KAE9342593.1"/>
    </source>
</evidence>
<evidence type="ECO:0000313" key="2">
    <source>
        <dbReference type="EMBL" id="KAE9032130.1"/>
    </source>
</evidence>
<evidence type="ECO:0000313" key="3">
    <source>
        <dbReference type="EMBL" id="KAE9039218.1"/>
    </source>
</evidence>
<dbReference type="EMBL" id="QXFT01000486">
    <property type="protein sequence ID" value="KAE9342593.1"/>
    <property type="molecule type" value="Genomic_DNA"/>
</dbReference>
<dbReference type="Proteomes" id="UP000434957">
    <property type="component" value="Unassembled WGS sequence"/>
</dbReference>
<evidence type="ECO:0000313" key="5">
    <source>
        <dbReference type="Proteomes" id="UP000429607"/>
    </source>
</evidence>
<feature type="compositionally biased region" description="Polar residues" evidence="1">
    <location>
        <begin position="286"/>
        <end position="297"/>
    </location>
</feature>
<evidence type="ECO:0000313" key="7">
    <source>
        <dbReference type="Proteomes" id="UP000435112"/>
    </source>
</evidence>
<gene>
    <name evidence="3" type="ORF">PR001_g7594</name>
    <name evidence="2" type="ORF">PR002_g9343</name>
    <name evidence="4" type="ORF">PR003_g9401</name>
</gene>
<dbReference type="Proteomes" id="UP000429607">
    <property type="component" value="Unassembled WGS sequence"/>
</dbReference>